<gene>
    <name evidence="2" type="ORF">I79_020699</name>
</gene>
<evidence type="ECO:0000256" key="1">
    <source>
        <dbReference type="SAM" id="MobiDB-lite"/>
    </source>
</evidence>
<dbReference type="Proteomes" id="UP000001075">
    <property type="component" value="Unassembled WGS sequence"/>
</dbReference>
<accession>G3IAS0</accession>
<reference evidence="3" key="1">
    <citation type="journal article" date="2011" name="Nat. Biotechnol.">
        <title>The genomic sequence of the Chinese hamster ovary (CHO)-K1 cell line.</title>
        <authorList>
            <person name="Xu X."/>
            <person name="Nagarajan H."/>
            <person name="Lewis N.E."/>
            <person name="Pan S."/>
            <person name="Cai Z."/>
            <person name="Liu X."/>
            <person name="Chen W."/>
            <person name="Xie M."/>
            <person name="Wang W."/>
            <person name="Hammond S."/>
            <person name="Andersen M.R."/>
            <person name="Neff N."/>
            <person name="Passarelli B."/>
            <person name="Koh W."/>
            <person name="Fan H.C."/>
            <person name="Wang J."/>
            <person name="Gui Y."/>
            <person name="Lee K.H."/>
            <person name="Betenbaugh M.J."/>
            <person name="Quake S.R."/>
            <person name="Famili I."/>
            <person name="Palsson B.O."/>
            <person name="Wang J."/>
        </authorList>
    </citation>
    <scope>NUCLEOTIDE SEQUENCE [LARGE SCALE GENOMIC DNA]</scope>
    <source>
        <strain evidence="3">CHO K1 cell line</strain>
    </source>
</reference>
<evidence type="ECO:0000313" key="2">
    <source>
        <dbReference type="EMBL" id="EGW10315.1"/>
    </source>
</evidence>
<protein>
    <submittedName>
        <fullName evidence="2">Uncharacterized protein</fullName>
    </submittedName>
</protein>
<feature type="region of interest" description="Disordered" evidence="1">
    <location>
        <begin position="1"/>
        <end position="26"/>
    </location>
</feature>
<organism evidence="2 3">
    <name type="scientific">Cricetulus griseus</name>
    <name type="common">Chinese hamster</name>
    <name type="synonym">Cricetulus barabensis griseus</name>
    <dbReference type="NCBI Taxonomy" id="10029"/>
    <lineage>
        <taxon>Eukaryota</taxon>
        <taxon>Metazoa</taxon>
        <taxon>Chordata</taxon>
        <taxon>Craniata</taxon>
        <taxon>Vertebrata</taxon>
        <taxon>Euteleostomi</taxon>
        <taxon>Mammalia</taxon>
        <taxon>Eutheria</taxon>
        <taxon>Euarchontoglires</taxon>
        <taxon>Glires</taxon>
        <taxon>Rodentia</taxon>
        <taxon>Myomorpha</taxon>
        <taxon>Muroidea</taxon>
        <taxon>Cricetidae</taxon>
        <taxon>Cricetinae</taxon>
        <taxon>Cricetulus</taxon>
    </lineage>
</organism>
<evidence type="ECO:0000313" key="3">
    <source>
        <dbReference type="Proteomes" id="UP000001075"/>
    </source>
</evidence>
<dbReference type="EMBL" id="JH001747">
    <property type="protein sequence ID" value="EGW10315.1"/>
    <property type="molecule type" value="Genomic_DNA"/>
</dbReference>
<name>G3IAS0_CRIGR</name>
<proteinExistence type="predicted"/>
<sequence length="82" mass="9326">MASLAHQNRRDSVGPCTLSPGSPDLPQQIIRKSLWQGHMMPQFSPSAEARQRRKCRLTQRDNTPPLLILPLTLSKLCFAKRF</sequence>
<dbReference type="InParanoid" id="G3IAS0"/>
<dbReference type="AlphaFoldDB" id="G3IAS0"/>